<organism evidence="2 3">
    <name type="scientific">Araneus ventricosus</name>
    <name type="common">Orbweaver spider</name>
    <name type="synonym">Epeira ventricosa</name>
    <dbReference type="NCBI Taxonomy" id="182803"/>
    <lineage>
        <taxon>Eukaryota</taxon>
        <taxon>Metazoa</taxon>
        <taxon>Ecdysozoa</taxon>
        <taxon>Arthropoda</taxon>
        <taxon>Chelicerata</taxon>
        <taxon>Arachnida</taxon>
        <taxon>Araneae</taxon>
        <taxon>Araneomorphae</taxon>
        <taxon>Entelegynae</taxon>
        <taxon>Araneoidea</taxon>
        <taxon>Araneidae</taxon>
        <taxon>Araneus</taxon>
    </lineage>
</organism>
<name>A0A4Y2KKI9_ARAVE</name>
<keyword evidence="3" id="KW-1185">Reference proteome</keyword>
<proteinExistence type="predicted"/>
<reference evidence="2 3" key="1">
    <citation type="journal article" date="2019" name="Sci. Rep.">
        <title>Orb-weaving spider Araneus ventricosus genome elucidates the spidroin gene catalogue.</title>
        <authorList>
            <person name="Kono N."/>
            <person name="Nakamura H."/>
            <person name="Ohtoshi R."/>
            <person name="Moran D.A.P."/>
            <person name="Shinohara A."/>
            <person name="Yoshida Y."/>
            <person name="Fujiwara M."/>
            <person name="Mori M."/>
            <person name="Tomita M."/>
            <person name="Arakawa K."/>
        </authorList>
    </citation>
    <scope>NUCLEOTIDE SEQUENCE [LARGE SCALE GENOMIC DNA]</scope>
</reference>
<feature type="signal peptide" evidence="1">
    <location>
        <begin position="1"/>
        <end position="19"/>
    </location>
</feature>
<dbReference type="EMBL" id="BGPR01194992">
    <property type="protein sequence ID" value="GBN01943.1"/>
    <property type="molecule type" value="Genomic_DNA"/>
</dbReference>
<evidence type="ECO:0000313" key="3">
    <source>
        <dbReference type="Proteomes" id="UP000499080"/>
    </source>
</evidence>
<evidence type="ECO:0000313" key="2">
    <source>
        <dbReference type="EMBL" id="GBN01943.1"/>
    </source>
</evidence>
<accession>A0A4Y2KKI9</accession>
<dbReference type="Proteomes" id="UP000499080">
    <property type="component" value="Unassembled WGS sequence"/>
</dbReference>
<dbReference type="AlphaFoldDB" id="A0A4Y2KKI9"/>
<feature type="chain" id="PRO_5021209442" evidence="1">
    <location>
        <begin position="20"/>
        <end position="111"/>
    </location>
</feature>
<sequence>MHLNVDLLMFAFLAWMSWEWDIPGFTVSFWDLKHPSLGTRGSFSIHSKRSTYSVIFNWDRTGQYRTMKIVNDLLQAIPVFAFQPCCDERQNHLQRCINAKYNYIEGDDAQV</sequence>
<evidence type="ECO:0000256" key="1">
    <source>
        <dbReference type="SAM" id="SignalP"/>
    </source>
</evidence>
<keyword evidence="1" id="KW-0732">Signal</keyword>
<protein>
    <submittedName>
        <fullName evidence="2">Uncharacterized protein</fullName>
    </submittedName>
</protein>
<comment type="caution">
    <text evidence="2">The sequence shown here is derived from an EMBL/GenBank/DDBJ whole genome shotgun (WGS) entry which is preliminary data.</text>
</comment>
<gene>
    <name evidence="2" type="ORF">AVEN_215748_1</name>
</gene>